<feature type="transmembrane region" description="Helical" evidence="9">
    <location>
        <begin position="279"/>
        <end position="297"/>
    </location>
</feature>
<organism evidence="11 12">
    <name type="scientific">Nanchangia anserum</name>
    <dbReference type="NCBI Taxonomy" id="2692125"/>
    <lineage>
        <taxon>Bacteria</taxon>
        <taxon>Bacillati</taxon>
        <taxon>Actinomycetota</taxon>
        <taxon>Actinomycetes</taxon>
        <taxon>Actinomycetales</taxon>
        <taxon>Actinomycetaceae</taxon>
        <taxon>Nanchangia</taxon>
    </lineage>
</organism>
<dbReference type="AlphaFoldDB" id="A0A8I0KU36"/>
<dbReference type="InterPro" id="IPR050586">
    <property type="entry name" value="CPA3_Na-H_Antiporter_D"/>
</dbReference>
<dbReference type="InterPro" id="IPR003918">
    <property type="entry name" value="NADH_UbQ_OxRdtase"/>
</dbReference>
<feature type="transmembrane region" description="Helical" evidence="9">
    <location>
        <begin position="6"/>
        <end position="23"/>
    </location>
</feature>
<feature type="transmembrane region" description="Helical" evidence="9">
    <location>
        <begin position="211"/>
        <end position="236"/>
    </location>
</feature>
<reference evidence="11 12" key="1">
    <citation type="submission" date="2020-08" db="EMBL/GenBank/DDBJ databases">
        <title>Winkia gen. nov., sp. nov., isolated from faeces of the Anser albifrons in China.</title>
        <authorList>
            <person name="Liu Q."/>
        </authorList>
    </citation>
    <scope>NUCLEOTIDE SEQUENCE [LARGE SCALE GENOMIC DNA]</scope>
    <source>
        <strain evidence="11 12">C62</strain>
    </source>
</reference>
<comment type="similarity">
    <text evidence="2">Belongs to the CPA3 antiporters (TC 2.A.63) subunit D family.</text>
</comment>
<evidence type="ECO:0000256" key="1">
    <source>
        <dbReference type="ARBA" id="ARBA00004651"/>
    </source>
</evidence>
<evidence type="ECO:0000256" key="8">
    <source>
        <dbReference type="SAM" id="MobiDB-lite"/>
    </source>
</evidence>
<keyword evidence="5 9" id="KW-1133">Transmembrane helix</keyword>
<keyword evidence="3" id="KW-1003">Cell membrane</keyword>
<feature type="transmembrane region" description="Helical" evidence="9">
    <location>
        <begin position="30"/>
        <end position="52"/>
    </location>
</feature>
<dbReference type="GO" id="GO:0005886">
    <property type="term" value="C:plasma membrane"/>
    <property type="evidence" value="ECO:0007669"/>
    <property type="project" value="UniProtKB-SubCell"/>
</dbReference>
<evidence type="ECO:0000313" key="11">
    <source>
        <dbReference type="EMBL" id="MBD3689273.1"/>
    </source>
</evidence>
<keyword evidence="6 9" id="KW-0472">Membrane</keyword>
<dbReference type="PRINTS" id="PR01437">
    <property type="entry name" value="NUOXDRDTASE4"/>
</dbReference>
<evidence type="ECO:0000313" key="12">
    <source>
        <dbReference type="Proteomes" id="UP000627538"/>
    </source>
</evidence>
<keyword evidence="4 7" id="KW-0812">Transmembrane</keyword>
<evidence type="ECO:0000256" key="6">
    <source>
        <dbReference type="ARBA" id="ARBA00023136"/>
    </source>
</evidence>
<dbReference type="Pfam" id="PF00361">
    <property type="entry name" value="Proton_antipo_M"/>
    <property type="match status" value="1"/>
</dbReference>
<dbReference type="EMBL" id="JACRUO010000001">
    <property type="protein sequence ID" value="MBD3689273.1"/>
    <property type="molecule type" value="Genomic_DNA"/>
</dbReference>
<evidence type="ECO:0000256" key="3">
    <source>
        <dbReference type="ARBA" id="ARBA00022475"/>
    </source>
</evidence>
<proteinExistence type="inferred from homology"/>
<feature type="transmembrane region" description="Helical" evidence="9">
    <location>
        <begin position="116"/>
        <end position="133"/>
    </location>
</feature>
<feature type="compositionally biased region" description="Basic and acidic residues" evidence="8">
    <location>
        <begin position="527"/>
        <end position="558"/>
    </location>
</feature>
<evidence type="ECO:0000259" key="10">
    <source>
        <dbReference type="Pfam" id="PF00361"/>
    </source>
</evidence>
<dbReference type="InterPro" id="IPR001750">
    <property type="entry name" value="ND/Mrp_TM"/>
</dbReference>
<feature type="transmembrane region" description="Helical" evidence="9">
    <location>
        <begin position="139"/>
        <end position="157"/>
    </location>
</feature>
<evidence type="ECO:0000256" key="7">
    <source>
        <dbReference type="RuleBase" id="RU000320"/>
    </source>
</evidence>
<dbReference type="PANTHER" id="PTHR42703">
    <property type="entry name" value="NADH DEHYDROGENASE"/>
    <property type="match status" value="1"/>
</dbReference>
<accession>A0A8I0KU36</accession>
<feature type="transmembrane region" description="Helical" evidence="9">
    <location>
        <begin position="328"/>
        <end position="352"/>
    </location>
</feature>
<feature type="transmembrane region" description="Helical" evidence="9">
    <location>
        <begin position="243"/>
        <end position="264"/>
    </location>
</feature>
<dbReference type="RefSeq" id="WP_191071336.1">
    <property type="nucleotide sequence ID" value="NZ_JACRUO010000001.1"/>
</dbReference>
<protein>
    <submittedName>
        <fullName evidence="11">Na+/H+ antiporter subunit D</fullName>
    </submittedName>
</protein>
<dbReference type="PANTHER" id="PTHR42703:SF1">
    <property type="entry name" value="NA(+)_H(+) ANTIPORTER SUBUNIT D1"/>
    <property type="match status" value="1"/>
</dbReference>
<dbReference type="Proteomes" id="UP000627538">
    <property type="component" value="Unassembled WGS sequence"/>
</dbReference>
<feature type="transmembrane region" description="Helical" evidence="9">
    <location>
        <begin position="468"/>
        <end position="488"/>
    </location>
</feature>
<feature type="transmembrane region" description="Helical" evidence="9">
    <location>
        <begin position="72"/>
        <end position="96"/>
    </location>
</feature>
<feature type="region of interest" description="Disordered" evidence="8">
    <location>
        <begin position="508"/>
        <end position="558"/>
    </location>
</feature>
<name>A0A8I0KU36_9ACTO</name>
<feature type="transmembrane region" description="Helical" evidence="9">
    <location>
        <begin position="304"/>
        <end position="322"/>
    </location>
</feature>
<feature type="transmembrane region" description="Helical" evidence="9">
    <location>
        <begin position="364"/>
        <end position="388"/>
    </location>
</feature>
<feature type="transmembrane region" description="Helical" evidence="9">
    <location>
        <begin position="408"/>
        <end position="431"/>
    </location>
</feature>
<dbReference type="GO" id="GO:0008137">
    <property type="term" value="F:NADH dehydrogenase (ubiquinone) activity"/>
    <property type="evidence" value="ECO:0007669"/>
    <property type="project" value="InterPro"/>
</dbReference>
<comment type="caution">
    <text evidence="11">The sequence shown here is derived from an EMBL/GenBank/DDBJ whole genome shotgun (WGS) entry which is preliminary data.</text>
</comment>
<evidence type="ECO:0000256" key="5">
    <source>
        <dbReference type="ARBA" id="ARBA00022989"/>
    </source>
</evidence>
<evidence type="ECO:0000256" key="4">
    <source>
        <dbReference type="ARBA" id="ARBA00022692"/>
    </source>
</evidence>
<feature type="domain" description="NADH:quinone oxidoreductase/Mrp antiporter transmembrane" evidence="10">
    <location>
        <begin position="135"/>
        <end position="419"/>
    </location>
</feature>
<feature type="transmembrane region" description="Helical" evidence="9">
    <location>
        <begin position="169"/>
        <end position="191"/>
    </location>
</feature>
<evidence type="ECO:0000256" key="9">
    <source>
        <dbReference type="SAM" id="Phobius"/>
    </source>
</evidence>
<dbReference type="NCBIfam" id="NF009308">
    <property type="entry name" value="PRK12665.1"/>
    <property type="match status" value="1"/>
</dbReference>
<gene>
    <name evidence="11" type="ORF">H8R10_03380</name>
</gene>
<keyword evidence="12" id="KW-1185">Reference proteome</keyword>
<evidence type="ECO:0000256" key="2">
    <source>
        <dbReference type="ARBA" id="ARBA00005346"/>
    </source>
</evidence>
<comment type="subcellular location">
    <subcellularLocation>
        <location evidence="1">Cell membrane</location>
        <topology evidence="1">Multi-pass membrane protein</topology>
    </subcellularLocation>
    <subcellularLocation>
        <location evidence="7">Membrane</location>
        <topology evidence="7">Multi-pass membrane protein</topology>
    </subcellularLocation>
</comment>
<sequence>MTWLLPGPVLIPFLAAGAAMMLGRHHRTQASLCVGALSTSLVVAIVLAVQAASGPVALDVGSWAAPLGVTLVVDQLSGIMLVMSLTITLLVLVYALAQASANDGDSDAPASVYHPVFHPAYLILSAGVSNAFLTGDLFNLYVGFEILLAASFVLMTMGGTAQRIRSGTVYVVVSLLGSLIFLIAIALVYGACGTISFAQLAIRLRTIDPGVAMVLQTMLLVAFGLKAAIFPLSAWLPDSYPTASAPITAVFAGLLTKVGIYAIIRTQVLLFPPSPADTVLGLAGIVTMIVGILGAIAQDDIKRLLSFTLVSHMGFMLWGIVLGNRIGLASAIFYAVHHILVQTTLFLVAGLIEQVGGSTSLRRLSSLASVSTGLVVLYLIPGLNLVGFPPLTGFLGKLGLAQASIRSGTSLGVALLVAGLVTSLLTLYVVIKVWNLAFWQGDDQPQADPRPAGGLTYHRGRAMAAPTAALVVIALGLSAGAGPVYGYVTRGAGQLLERTPYVRAVLGDLGRGSGESQHSGGADPEGSLDRPHDVGGDPDTRLDHPSDRTGENGGARDD</sequence>
<dbReference type="GO" id="GO:0042773">
    <property type="term" value="P:ATP synthesis coupled electron transport"/>
    <property type="evidence" value="ECO:0007669"/>
    <property type="project" value="InterPro"/>
</dbReference>